<reference evidence="6 7" key="1">
    <citation type="submission" date="2009-09" db="EMBL/GenBank/DDBJ databases">
        <authorList>
            <person name="Weinstock G."/>
            <person name="Sodergren E."/>
            <person name="Clifton S."/>
            <person name="Fulton L."/>
            <person name="Fulton B."/>
            <person name="Courtney L."/>
            <person name="Fronick C."/>
            <person name="Harrison M."/>
            <person name="Strong C."/>
            <person name="Farmer C."/>
            <person name="Delahaunty K."/>
            <person name="Markovic C."/>
            <person name="Hall O."/>
            <person name="Minx P."/>
            <person name="Tomlinson C."/>
            <person name="Mitreva M."/>
            <person name="Nelson J."/>
            <person name="Hou S."/>
            <person name="Wollam A."/>
            <person name="Pepin K.H."/>
            <person name="Johnson M."/>
            <person name="Bhonagiri V."/>
            <person name="Nash W.E."/>
            <person name="Warren W."/>
            <person name="Chinwalla A."/>
            <person name="Mardis E.R."/>
            <person name="Wilson R.K."/>
        </authorList>
    </citation>
    <scope>NUCLEOTIDE SEQUENCE [LARGE SCALE GENOMIC DNA]</scope>
    <source>
        <strain evidence="6 7">F0254</strain>
    </source>
</reference>
<comment type="caution">
    <text evidence="6">The sequence shown here is derived from an EMBL/GenBank/DDBJ whole genome shotgun (WGS) entry which is preliminary data.</text>
</comment>
<dbReference type="SUPFAM" id="SSF46609">
    <property type="entry name" value="Fe,Mn superoxide dismutase (SOD), N-terminal domain"/>
    <property type="match status" value="1"/>
</dbReference>
<dbReference type="EC" id="1.15.1.1" evidence="2"/>
<evidence type="ECO:0000313" key="7">
    <source>
        <dbReference type="Proteomes" id="UP000006233"/>
    </source>
</evidence>
<evidence type="ECO:0000256" key="3">
    <source>
        <dbReference type="ARBA" id="ARBA00022723"/>
    </source>
</evidence>
<proteinExistence type="inferred from homology"/>
<dbReference type="GO" id="GO:0046872">
    <property type="term" value="F:metal ion binding"/>
    <property type="evidence" value="ECO:0007669"/>
    <property type="project" value="UniProtKB-KW"/>
</dbReference>
<evidence type="ECO:0000256" key="2">
    <source>
        <dbReference type="ARBA" id="ARBA00012682"/>
    </source>
</evidence>
<organism evidence="6 7">
    <name type="scientific">Leptotrichia hofstadii F0254</name>
    <dbReference type="NCBI Taxonomy" id="634994"/>
    <lineage>
        <taxon>Bacteria</taxon>
        <taxon>Fusobacteriati</taxon>
        <taxon>Fusobacteriota</taxon>
        <taxon>Fusobacteriia</taxon>
        <taxon>Fusobacteriales</taxon>
        <taxon>Leptotrichiaceae</taxon>
        <taxon>Leptotrichia</taxon>
    </lineage>
</organism>
<dbReference type="InterPro" id="IPR036324">
    <property type="entry name" value="Mn/Fe_SOD_N_sf"/>
</dbReference>
<keyword evidence="4 6" id="KW-0560">Oxidoreductase</keyword>
<name>C9MWE1_9FUSO</name>
<dbReference type="EMBL" id="ACVB02000008">
    <property type="protein sequence ID" value="EEX74807.1"/>
    <property type="molecule type" value="Genomic_DNA"/>
</dbReference>
<comment type="similarity">
    <text evidence="1">Belongs to the iron/manganese superoxide dismutase family.</text>
</comment>
<gene>
    <name evidence="6" type="ORF">GCWU000323_00862</name>
</gene>
<dbReference type="InterPro" id="IPR019831">
    <property type="entry name" value="Mn/Fe_SOD_N"/>
</dbReference>
<accession>C9MWE1</accession>
<evidence type="ECO:0000256" key="4">
    <source>
        <dbReference type="ARBA" id="ARBA00023002"/>
    </source>
</evidence>
<dbReference type="Proteomes" id="UP000006233">
    <property type="component" value="Unassembled WGS sequence"/>
</dbReference>
<dbReference type="HOGENOM" id="CLU_3063037_0_0_0"/>
<dbReference type="AlphaFoldDB" id="C9MWE1"/>
<dbReference type="Pfam" id="PF00081">
    <property type="entry name" value="Sod_Fe_N"/>
    <property type="match status" value="1"/>
</dbReference>
<dbReference type="PRINTS" id="PR01703">
    <property type="entry name" value="MNSODISMTASE"/>
</dbReference>
<evidence type="ECO:0000256" key="1">
    <source>
        <dbReference type="ARBA" id="ARBA00008714"/>
    </source>
</evidence>
<dbReference type="eggNOG" id="COG0605">
    <property type="taxonomic scope" value="Bacteria"/>
</dbReference>
<dbReference type="STRING" id="634994.GCWU000323_00862"/>
<feature type="domain" description="Manganese/iron superoxide dismutase N-terminal" evidence="5">
    <location>
        <begin position="2"/>
        <end position="47"/>
    </location>
</feature>
<evidence type="ECO:0000313" key="6">
    <source>
        <dbReference type="EMBL" id="EEX74807.1"/>
    </source>
</evidence>
<dbReference type="InterPro" id="IPR001189">
    <property type="entry name" value="Mn/Fe_SOD"/>
</dbReference>
<keyword evidence="3" id="KW-0479">Metal-binding</keyword>
<dbReference type="Gene3D" id="1.10.287.990">
    <property type="entry name" value="Fe,Mn superoxide dismutase (SOD) domain"/>
    <property type="match status" value="1"/>
</dbReference>
<evidence type="ECO:0000259" key="5">
    <source>
        <dbReference type="Pfam" id="PF00081"/>
    </source>
</evidence>
<protein>
    <recommendedName>
        <fullName evidence="2">superoxide dismutase</fullName>
        <ecNumber evidence="2">1.15.1.1</ecNumber>
    </recommendedName>
</protein>
<sequence length="53" mass="6382">MFKQIELSYNFDALEPNIDAKTMEIHYGKHHAAYTNNLNDALKTMRHNFWKNR</sequence>
<dbReference type="GO" id="GO:0004784">
    <property type="term" value="F:superoxide dismutase activity"/>
    <property type="evidence" value="ECO:0007669"/>
    <property type="project" value="UniProtKB-EC"/>
</dbReference>